<dbReference type="InterPro" id="IPR013083">
    <property type="entry name" value="Znf_RING/FYVE/PHD"/>
</dbReference>
<dbReference type="AlphaFoldDB" id="G0P1L1"/>
<evidence type="ECO:0000256" key="5">
    <source>
        <dbReference type="SAM" id="MobiDB-lite"/>
    </source>
</evidence>
<dbReference type="Pfam" id="PF00097">
    <property type="entry name" value="zf-C3HC4"/>
    <property type="match status" value="1"/>
</dbReference>
<dbReference type="SUPFAM" id="SSF57850">
    <property type="entry name" value="RING/U-box"/>
    <property type="match status" value="1"/>
</dbReference>
<evidence type="ECO:0000256" key="2">
    <source>
        <dbReference type="ARBA" id="ARBA00022771"/>
    </source>
</evidence>
<dbReference type="InterPro" id="IPR052667">
    <property type="entry name" value="E3_ubiquitin-ligase_RING"/>
</dbReference>
<dbReference type="PROSITE" id="PS50089">
    <property type="entry name" value="ZF_RING_2"/>
    <property type="match status" value="1"/>
</dbReference>
<evidence type="ECO:0000256" key="3">
    <source>
        <dbReference type="ARBA" id="ARBA00022833"/>
    </source>
</evidence>
<dbReference type="HOGENOM" id="CLU_1827006_0_0_1"/>
<name>G0P1L1_CAEBE</name>
<protein>
    <recommendedName>
        <fullName evidence="6">RING-type domain-containing protein</fullName>
    </recommendedName>
</protein>
<proteinExistence type="predicted"/>
<dbReference type="STRING" id="135651.G0P1L1"/>
<feature type="domain" description="RING-type" evidence="6">
    <location>
        <begin position="21"/>
        <end position="69"/>
    </location>
</feature>
<evidence type="ECO:0000256" key="4">
    <source>
        <dbReference type="PROSITE-ProRule" id="PRU00175"/>
    </source>
</evidence>
<dbReference type="InterPro" id="IPR018957">
    <property type="entry name" value="Znf_C3HC4_RING-type"/>
</dbReference>
<feature type="region of interest" description="Disordered" evidence="5">
    <location>
        <begin position="94"/>
        <end position="123"/>
    </location>
</feature>
<dbReference type="PROSITE" id="PS00518">
    <property type="entry name" value="ZF_RING_1"/>
    <property type="match status" value="1"/>
</dbReference>
<evidence type="ECO:0000313" key="8">
    <source>
        <dbReference type="Proteomes" id="UP000008068"/>
    </source>
</evidence>
<dbReference type="InterPro" id="IPR001841">
    <property type="entry name" value="Znf_RING"/>
</dbReference>
<dbReference type="GO" id="GO:0008270">
    <property type="term" value="F:zinc ion binding"/>
    <property type="evidence" value="ECO:0007669"/>
    <property type="project" value="UniProtKB-KW"/>
</dbReference>
<dbReference type="Proteomes" id="UP000008068">
    <property type="component" value="Unassembled WGS sequence"/>
</dbReference>
<keyword evidence="3" id="KW-0862">Zinc</keyword>
<accession>G0P1L1</accession>
<dbReference type="PANTHER" id="PTHR47156:SF7">
    <property type="entry name" value="RING-TYPE DOMAIN-CONTAINING PROTEIN"/>
    <property type="match status" value="1"/>
</dbReference>
<dbReference type="InParanoid" id="G0P1L1"/>
<keyword evidence="8" id="KW-1185">Reference proteome</keyword>
<sequence>MNGNVKESFKNSANKQESLKCNICCKLYSDTISSCINQILTECGHTLCHSCAETLQKRSPGQIDNPFDRKTTKVKVEKLHKNFAIINLIRENSDDEKPAMRAPDHGTSLRKKHGASQTLRAEPSNESLLSDVNSYRFIHFT</sequence>
<reference evidence="8" key="1">
    <citation type="submission" date="2011-07" db="EMBL/GenBank/DDBJ databases">
        <authorList>
            <consortium name="Caenorhabditis brenneri Sequencing and Analysis Consortium"/>
            <person name="Wilson R.K."/>
        </authorList>
    </citation>
    <scope>NUCLEOTIDE SEQUENCE [LARGE SCALE GENOMIC DNA]</scope>
    <source>
        <strain evidence="8">PB2801</strain>
    </source>
</reference>
<dbReference type="PANTHER" id="PTHR47156">
    <property type="entry name" value="PROTEIN CBG20824"/>
    <property type="match status" value="1"/>
</dbReference>
<feature type="compositionally biased region" description="Basic and acidic residues" evidence="5">
    <location>
        <begin position="94"/>
        <end position="104"/>
    </location>
</feature>
<keyword evidence="1" id="KW-0479">Metal-binding</keyword>
<organism evidence="8">
    <name type="scientific">Caenorhabditis brenneri</name>
    <name type="common">Nematode worm</name>
    <dbReference type="NCBI Taxonomy" id="135651"/>
    <lineage>
        <taxon>Eukaryota</taxon>
        <taxon>Metazoa</taxon>
        <taxon>Ecdysozoa</taxon>
        <taxon>Nematoda</taxon>
        <taxon>Chromadorea</taxon>
        <taxon>Rhabditida</taxon>
        <taxon>Rhabditina</taxon>
        <taxon>Rhabditomorpha</taxon>
        <taxon>Rhabditoidea</taxon>
        <taxon>Rhabditidae</taxon>
        <taxon>Peloderinae</taxon>
        <taxon>Caenorhabditis</taxon>
    </lineage>
</organism>
<dbReference type="eggNOG" id="KOG4185">
    <property type="taxonomic scope" value="Eukaryota"/>
</dbReference>
<keyword evidence="2 4" id="KW-0863">Zinc-finger</keyword>
<evidence type="ECO:0000256" key="1">
    <source>
        <dbReference type="ARBA" id="ARBA00022723"/>
    </source>
</evidence>
<dbReference type="EMBL" id="GL380015">
    <property type="protein sequence ID" value="EGT42395.1"/>
    <property type="molecule type" value="Genomic_DNA"/>
</dbReference>
<dbReference type="InterPro" id="IPR017907">
    <property type="entry name" value="Znf_RING_CS"/>
</dbReference>
<gene>
    <name evidence="7" type="ORF">CAEBREN_10589</name>
</gene>
<dbReference type="Gene3D" id="3.30.40.10">
    <property type="entry name" value="Zinc/RING finger domain, C3HC4 (zinc finger)"/>
    <property type="match status" value="1"/>
</dbReference>
<evidence type="ECO:0000313" key="7">
    <source>
        <dbReference type="EMBL" id="EGT42395.1"/>
    </source>
</evidence>
<evidence type="ECO:0000259" key="6">
    <source>
        <dbReference type="PROSITE" id="PS50089"/>
    </source>
</evidence>